<evidence type="ECO:0000256" key="2">
    <source>
        <dbReference type="SAM" id="MobiDB-lite"/>
    </source>
</evidence>
<keyword evidence="1" id="KW-0175">Coiled coil</keyword>
<dbReference type="EMBL" id="BKCJ010003338">
    <property type="protein sequence ID" value="GEU54479.1"/>
    <property type="molecule type" value="Genomic_DNA"/>
</dbReference>
<evidence type="ECO:0008006" key="4">
    <source>
        <dbReference type="Google" id="ProtNLM"/>
    </source>
</evidence>
<dbReference type="SUPFAM" id="SSF56672">
    <property type="entry name" value="DNA/RNA polymerases"/>
    <property type="match status" value="1"/>
</dbReference>
<dbReference type="Pfam" id="PF08284">
    <property type="entry name" value="RVP_2"/>
    <property type="match status" value="1"/>
</dbReference>
<dbReference type="Gene3D" id="3.30.70.270">
    <property type="match status" value="1"/>
</dbReference>
<proteinExistence type="predicted"/>
<feature type="compositionally biased region" description="Basic and acidic residues" evidence="2">
    <location>
        <begin position="38"/>
        <end position="47"/>
    </location>
</feature>
<dbReference type="InterPro" id="IPR043502">
    <property type="entry name" value="DNA/RNA_pol_sf"/>
</dbReference>
<evidence type="ECO:0000313" key="3">
    <source>
        <dbReference type="EMBL" id="GEU54479.1"/>
    </source>
</evidence>
<evidence type="ECO:0000256" key="1">
    <source>
        <dbReference type="SAM" id="Coils"/>
    </source>
</evidence>
<feature type="coiled-coil region" evidence="1">
    <location>
        <begin position="221"/>
        <end position="248"/>
    </location>
</feature>
<sequence length="635" mass="70711">MVNHYEEETPNRYHEMKLAEALEQASPLLSPSYITYADPKEDPKEDPTDYPVDIGGNDDEPYGDDADDEDEEGDDKEEEEHLAPVDSSVVPIVNHVASTKDIEAFKTDESAPTPVPSPRHRTARMSIPSPPLPLSSPPTHTSPTYAEAPLGYRAAGIRLRDASPLPLPTPSLPFLPPATGCMEDVPKADLGSSMAHKANYSFVDIMDATIRAAEEREMAAVRDAQDDRVAVKAEIEVLRRERLAYKKERVVRPIKPWLGYRDIVSFVAIMYGMLSIMGYSQLAWSNTATTTTTPITDAQIKALIAQGVVDALVEIKANRSRNDDDIHDLGSDERRRMSIARECTYRDFLKCQPYNFKGTKGVIGLTQWFERMESVFHINNCAVRNQVKYATCTLLGNALMWWNCHVKTLGHNVSYGMPKMFLEESDKVEKYVGGLPDKIQESGVTCYESEVQEHYKKDFLKFKNKNQGNQGGNGNVVARAYAVGTAGTNPKSNVVTGTFLLNNRYALILFDTGADRSFMSNAFSSLIDIVPTTLDHGYDVVVRSPWFPDLSYFDVLLSSLSSLLSSSLVIVSRKIVKSMTKLTQKKVKFDWGDKQEAAFQLLKHKLCSAPILALPEGAENLLFIAMLHIKDHGLC</sequence>
<feature type="region of interest" description="Disordered" evidence="2">
    <location>
        <begin position="27"/>
        <end position="87"/>
    </location>
</feature>
<dbReference type="InterPro" id="IPR043128">
    <property type="entry name" value="Rev_trsase/Diguanyl_cyclase"/>
</dbReference>
<feature type="compositionally biased region" description="Acidic residues" evidence="2">
    <location>
        <begin position="56"/>
        <end position="80"/>
    </location>
</feature>
<reference evidence="3" key="1">
    <citation type="journal article" date="2019" name="Sci. Rep.">
        <title>Draft genome of Tanacetum cinerariifolium, the natural source of mosquito coil.</title>
        <authorList>
            <person name="Yamashiro T."/>
            <person name="Shiraishi A."/>
            <person name="Satake H."/>
            <person name="Nakayama K."/>
        </authorList>
    </citation>
    <scope>NUCLEOTIDE SEQUENCE</scope>
</reference>
<comment type="caution">
    <text evidence="3">The sequence shown here is derived from an EMBL/GenBank/DDBJ whole genome shotgun (WGS) entry which is preliminary data.</text>
</comment>
<organism evidence="3">
    <name type="scientific">Tanacetum cinerariifolium</name>
    <name type="common">Dalmatian daisy</name>
    <name type="synonym">Chrysanthemum cinerariifolium</name>
    <dbReference type="NCBI Taxonomy" id="118510"/>
    <lineage>
        <taxon>Eukaryota</taxon>
        <taxon>Viridiplantae</taxon>
        <taxon>Streptophyta</taxon>
        <taxon>Embryophyta</taxon>
        <taxon>Tracheophyta</taxon>
        <taxon>Spermatophyta</taxon>
        <taxon>Magnoliopsida</taxon>
        <taxon>eudicotyledons</taxon>
        <taxon>Gunneridae</taxon>
        <taxon>Pentapetalae</taxon>
        <taxon>asterids</taxon>
        <taxon>campanulids</taxon>
        <taxon>Asterales</taxon>
        <taxon>Asteraceae</taxon>
        <taxon>Asteroideae</taxon>
        <taxon>Anthemideae</taxon>
        <taxon>Anthemidinae</taxon>
        <taxon>Tanacetum</taxon>
    </lineage>
</organism>
<accession>A0A6L2KZT8</accession>
<protein>
    <recommendedName>
        <fullName evidence="4">Reverse transcriptase domain-containing protein</fullName>
    </recommendedName>
</protein>
<dbReference type="AlphaFoldDB" id="A0A6L2KZT8"/>
<gene>
    <name evidence="3" type="ORF">Tci_026457</name>
</gene>
<name>A0A6L2KZT8_TANCI</name>